<gene>
    <name evidence="7" type="ORF">Cni_G13923</name>
</gene>
<keyword evidence="5" id="KW-0012">Acyltransferase</keyword>
<dbReference type="PANTHER" id="PTHR33447:SF2">
    <property type="entry name" value="GLUTATHIONE GAMMA-GLUTAMYLCYSTEINYLTRANSFERASE"/>
    <property type="match status" value="1"/>
</dbReference>
<dbReference type="InterPro" id="IPR015407">
    <property type="entry name" value="Phytochelatin_synthase_C"/>
</dbReference>
<dbReference type="GO" id="GO:0010273">
    <property type="term" value="P:detoxification of copper ion"/>
    <property type="evidence" value="ECO:0007669"/>
    <property type="project" value="TreeGrafter"/>
</dbReference>
<dbReference type="GO" id="GO:0016756">
    <property type="term" value="F:glutathione gamma-glutamylcysteinyltransferase activity"/>
    <property type="evidence" value="ECO:0007669"/>
    <property type="project" value="UniProtKB-EC"/>
</dbReference>
<sequence length="243" mass="26216">MLVSDLNNVELGEDIPTLSNPSYNKRLFSDALQNGTMEGFFKLICQFQTQSEPGYCGLASLAMVLNALEVDPQRKWKGVSHSLRLLLCNPGICSMHHMTVSGLAANTSRQEAAFLSGGLISRKEICSRATTCLKANGEEPPTGISGKVVSVGNEHEADMLVPTSTSASTSGNCCSSKLENCIMMHPTFDDVFTILLLTLPASTWSGIKDEFLLAEIHCLVSTENLPDALQQEVGFPLLASFNL</sequence>
<keyword evidence="2" id="KW-0104">Cadmium</keyword>
<dbReference type="GO" id="GO:0098849">
    <property type="term" value="P:cellular detoxification of cadmium ion"/>
    <property type="evidence" value="ECO:0007669"/>
    <property type="project" value="TreeGrafter"/>
</dbReference>
<proteinExistence type="predicted"/>
<feature type="domain" description="Peptidase C83" evidence="6">
    <location>
        <begin position="1"/>
        <end position="243"/>
    </location>
</feature>
<dbReference type="AlphaFoldDB" id="A0AAQ3QA81"/>
<reference evidence="7 8" key="1">
    <citation type="submission" date="2023-10" db="EMBL/GenBank/DDBJ databases">
        <title>Chromosome-scale genome assembly provides insights into flower coloration mechanisms of Canna indica.</title>
        <authorList>
            <person name="Li C."/>
        </authorList>
    </citation>
    <scope>NUCLEOTIDE SEQUENCE [LARGE SCALE GENOMIC DNA]</scope>
    <source>
        <tissue evidence="7">Flower</tissue>
    </source>
</reference>
<evidence type="ECO:0000256" key="5">
    <source>
        <dbReference type="ARBA" id="ARBA00023315"/>
    </source>
</evidence>
<evidence type="ECO:0000256" key="2">
    <source>
        <dbReference type="ARBA" id="ARBA00022539"/>
    </source>
</evidence>
<evidence type="ECO:0000313" key="8">
    <source>
        <dbReference type="Proteomes" id="UP001327560"/>
    </source>
</evidence>
<dbReference type="Pfam" id="PF05023">
    <property type="entry name" value="Phytochelatin"/>
    <property type="match status" value="1"/>
</dbReference>
<dbReference type="InterPro" id="IPR038765">
    <property type="entry name" value="Papain-like_cys_pep_sf"/>
</dbReference>
<protein>
    <recommendedName>
        <fullName evidence="1">glutathione gamma-glutamylcysteinyltransferase</fullName>
        <ecNumber evidence="1">2.3.2.15</ecNumber>
    </recommendedName>
</protein>
<organism evidence="7 8">
    <name type="scientific">Canna indica</name>
    <name type="common">Indian-shot</name>
    <dbReference type="NCBI Taxonomy" id="4628"/>
    <lineage>
        <taxon>Eukaryota</taxon>
        <taxon>Viridiplantae</taxon>
        <taxon>Streptophyta</taxon>
        <taxon>Embryophyta</taxon>
        <taxon>Tracheophyta</taxon>
        <taxon>Spermatophyta</taxon>
        <taxon>Magnoliopsida</taxon>
        <taxon>Liliopsida</taxon>
        <taxon>Zingiberales</taxon>
        <taxon>Cannaceae</taxon>
        <taxon>Canna</taxon>
    </lineage>
</organism>
<dbReference type="EMBL" id="CP136893">
    <property type="protein sequence ID" value="WOL05196.1"/>
    <property type="molecule type" value="Genomic_DNA"/>
</dbReference>
<keyword evidence="4" id="KW-0479">Metal-binding</keyword>
<name>A0AAQ3QA81_9LILI</name>
<dbReference type="PROSITE" id="PS51443">
    <property type="entry name" value="PCS"/>
    <property type="match status" value="1"/>
</dbReference>
<keyword evidence="3" id="KW-0808">Transferase</keyword>
<evidence type="ECO:0000256" key="3">
    <source>
        <dbReference type="ARBA" id="ARBA00022679"/>
    </source>
</evidence>
<dbReference type="PANTHER" id="PTHR33447">
    <property type="entry name" value="GLUTATHIONE GAMMA-GLUTAMYLCYSTEINYLTRANSFERASE"/>
    <property type="match status" value="1"/>
</dbReference>
<dbReference type="Gene3D" id="3.90.70.30">
    <property type="entry name" value="Phytochelatin synthase, N-terminal domain"/>
    <property type="match status" value="1"/>
</dbReference>
<dbReference type="InterPro" id="IPR040409">
    <property type="entry name" value="PCS-like"/>
</dbReference>
<dbReference type="Pfam" id="PF09328">
    <property type="entry name" value="Phytochelatin_C"/>
    <property type="match status" value="1"/>
</dbReference>
<accession>A0AAQ3QA81</accession>
<dbReference type="SUPFAM" id="SSF54001">
    <property type="entry name" value="Cysteine proteinases"/>
    <property type="match status" value="1"/>
</dbReference>
<evidence type="ECO:0000259" key="6">
    <source>
        <dbReference type="PROSITE" id="PS51443"/>
    </source>
</evidence>
<dbReference type="InterPro" id="IPR038156">
    <property type="entry name" value="PCS_N_sf"/>
</dbReference>
<evidence type="ECO:0000313" key="7">
    <source>
        <dbReference type="EMBL" id="WOL05196.1"/>
    </source>
</evidence>
<evidence type="ECO:0000256" key="4">
    <source>
        <dbReference type="ARBA" id="ARBA00022723"/>
    </source>
</evidence>
<keyword evidence="8" id="KW-1185">Reference proteome</keyword>
<dbReference type="GO" id="GO:0046872">
    <property type="term" value="F:metal ion binding"/>
    <property type="evidence" value="ECO:0007669"/>
    <property type="project" value="UniProtKB-KW"/>
</dbReference>
<evidence type="ECO:0000256" key="1">
    <source>
        <dbReference type="ARBA" id="ARBA00012468"/>
    </source>
</evidence>
<dbReference type="Proteomes" id="UP001327560">
    <property type="component" value="Chromosome 4"/>
</dbReference>
<dbReference type="EC" id="2.3.2.15" evidence="1"/>
<dbReference type="GO" id="GO:0046938">
    <property type="term" value="P:phytochelatin biosynthetic process"/>
    <property type="evidence" value="ECO:0007669"/>
    <property type="project" value="InterPro"/>
</dbReference>
<dbReference type="InterPro" id="IPR007719">
    <property type="entry name" value="PCS_N"/>
</dbReference>